<gene>
    <name evidence="4" type="ORF">Zmor_021600</name>
</gene>
<organism evidence="4 5">
    <name type="scientific">Zophobas morio</name>
    <dbReference type="NCBI Taxonomy" id="2755281"/>
    <lineage>
        <taxon>Eukaryota</taxon>
        <taxon>Metazoa</taxon>
        <taxon>Ecdysozoa</taxon>
        <taxon>Arthropoda</taxon>
        <taxon>Hexapoda</taxon>
        <taxon>Insecta</taxon>
        <taxon>Pterygota</taxon>
        <taxon>Neoptera</taxon>
        <taxon>Endopterygota</taxon>
        <taxon>Coleoptera</taxon>
        <taxon>Polyphaga</taxon>
        <taxon>Cucujiformia</taxon>
        <taxon>Tenebrionidae</taxon>
        <taxon>Zophobas</taxon>
    </lineage>
</organism>
<accession>A0AA38MB25</accession>
<evidence type="ECO:0000313" key="4">
    <source>
        <dbReference type="EMBL" id="KAJ3649883.1"/>
    </source>
</evidence>
<proteinExistence type="inferred from homology"/>
<sequence>MLQYRAFVHIIAKIAKCASDTDVCCKVRCGKRRLDTQLFTKDKANFAEFPWMLAILYRNDYHCGASLIHPQVALTAAHCVQNPGPYKVRAGEWDRYSRGEPLDHEDRAAEKIIIHPAYNANSLKNDIALIIVDEPFPLQDNIGVVCLPHQNSYIIQQECLVTGWGKTSHHTLWRSNILKKTILPVVSHGFCQMLLQFYLGSTFTLDSTFICAGGQNKDTCQGDGGSPLMSVRECSSIRALDRPADGAAWLPQQCLRIRSLKKRLGSFQFLNQSLAKQREKFRSHEKNIDKSI</sequence>
<keyword evidence="5" id="KW-1185">Reference proteome</keyword>
<comment type="caution">
    <text evidence="4">The sequence shown here is derived from an EMBL/GenBank/DDBJ whole genome shotgun (WGS) entry which is preliminary data.</text>
</comment>
<keyword evidence="1" id="KW-1015">Disulfide bond</keyword>
<dbReference type="InterPro" id="IPR018114">
    <property type="entry name" value="TRYPSIN_HIS"/>
</dbReference>
<dbReference type="SUPFAM" id="SSF50494">
    <property type="entry name" value="Trypsin-like serine proteases"/>
    <property type="match status" value="1"/>
</dbReference>
<dbReference type="InterPro" id="IPR001254">
    <property type="entry name" value="Trypsin_dom"/>
</dbReference>
<evidence type="ECO:0000256" key="2">
    <source>
        <dbReference type="ARBA" id="ARBA00024195"/>
    </source>
</evidence>
<dbReference type="EMBL" id="JALNTZ010000006">
    <property type="protein sequence ID" value="KAJ3649883.1"/>
    <property type="molecule type" value="Genomic_DNA"/>
</dbReference>
<dbReference type="InterPro" id="IPR051487">
    <property type="entry name" value="Ser/Thr_Proteases_Immune/Dev"/>
</dbReference>
<comment type="similarity">
    <text evidence="2">Belongs to the peptidase S1 family. CLIP subfamily.</text>
</comment>
<dbReference type="AlphaFoldDB" id="A0AA38MB25"/>
<reference evidence="4" key="1">
    <citation type="journal article" date="2023" name="G3 (Bethesda)">
        <title>Whole genome assemblies of Zophobas morio and Tenebrio molitor.</title>
        <authorList>
            <person name="Kaur S."/>
            <person name="Stinson S.A."/>
            <person name="diCenzo G.C."/>
        </authorList>
    </citation>
    <scope>NUCLEOTIDE SEQUENCE</scope>
    <source>
        <strain evidence="4">QUZm001</strain>
    </source>
</reference>
<dbReference type="Pfam" id="PF00089">
    <property type="entry name" value="Trypsin"/>
    <property type="match status" value="1"/>
</dbReference>
<evidence type="ECO:0000256" key="1">
    <source>
        <dbReference type="ARBA" id="ARBA00023157"/>
    </source>
</evidence>
<dbReference type="GO" id="GO:0004252">
    <property type="term" value="F:serine-type endopeptidase activity"/>
    <property type="evidence" value="ECO:0007669"/>
    <property type="project" value="InterPro"/>
</dbReference>
<evidence type="ECO:0000259" key="3">
    <source>
        <dbReference type="PROSITE" id="PS50240"/>
    </source>
</evidence>
<dbReference type="FunFam" id="2.40.10.10:FF:000068">
    <property type="entry name" value="transmembrane protease serine 2"/>
    <property type="match status" value="1"/>
</dbReference>
<dbReference type="InterPro" id="IPR043504">
    <property type="entry name" value="Peptidase_S1_PA_chymotrypsin"/>
</dbReference>
<dbReference type="PROSITE" id="PS50240">
    <property type="entry name" value="TRYPSIN_DOM"/>
    <property type="match status" value="1"/>
</dbReference>
<dbReference type="InterPro" id="IPR001314">
    <property type="entry name" value="Peptidase_S1A"/>
</dbReference>
<protein>
    <recommendedName>
        <fullName evidence="3">Peptidase S1 domain-containing protein</fullName>
    </recommendedName>
</protein>
<dbReference type="PRINTS" id="PR00722">
    <property type="entry name" value="CHYMOTRYPSIN"/>
</dbReference>
<feature type="domain" description="Peptidase S1" evidence="3">
    <location>
        <begin position="27"/>
        <end position="254"/>
    </location>
</feature>
<dbReference type="GO" id="GO:0006508">
    <property type="term" value="P:proteolysis"/>
    <property type="evidence" value="ECO:0007669"/>
    <property type="project" value="InterPro"/>
</dbReference>
<evidence type="ECO:0000313" key="5">
    <source>
        <dbReference type="Proteomes" id="UP001168821"/>
    </source>
</evidence>
<dbReference type="SMART" id="SM00020">
    <property type="entry name" value="Tryp_SPc"/>
    <property type="match status" value="1"/>
</dbReference>
<dbReference type="Proteomes" id="UP001168821">
    <property type="component" value="Unassembled WGS sequence"/>
</dbReference>
<dbReference type="InterPro" id="IPR009003">
    <property type="entry name" value="Peptidase_S1_PA"/>
</dbReference>
<dbReference type="CDD" id="cd00190">
    <property type="entry name" value="Tryp_SPc"/>
    <property type="match status" value="1"/>
</dbReference>
<name>A0AA38MB25_9CUCU</name>
<dbReference type="Gene3D" id="2.40.10.10">
    <property type="entry name" value="Trypsin-like serine proteases"/>
    <property type="match status" value="2"/>
</dbReference>
<dbReference type="PANTHER" id="PTHR24256">
    <property type="entry name" value="TRYPTASE-RELATED"/>
    <property type="match status" value="1"/>
</dbReference>
<dbReference type="PROSITE" id="PS00134">
    <property type="entry name" value="TRYPSIN_HIS"/>
    <property type="match status" value="1"/>
</dbReference>